<dbReference type="PANTHER" id="PTHR43639">
    <property type="entry name" value="OXIDOREDUCTASE, SHORT-CHAIN DEHYDROGENASE/REDUCTASE FAMILY (AFU_ORTHOLOGUE AFUA_5G02870)"/>
    <property type="match status" value="1"/>
</dbReference>
<comment type="caution">
    <text evidence="3">The sequence shown here is derived from an EMBL/GenBank/DDBJ whole genome shotgun (WGS) entry which is preliminary data.</text>
</comment>
<dbReference type="SUPFAM" id="SSF51735">
    <property type="entry name" value="NAD(P)-binding Rossmann-fold domains"/>
    <property type="match status" value="1"/>
</dbReference>
<dbReference type="InterPro" id="IPR036291">
    <property type="entry name" value="NAD(P)-bd_dom_sf"/>
</dbReference>
<evidence type="ECO:0000256" key="2">
    <source>
        <dbReference type="ARBA" id="ARBA00023002"/>
    </source>
</evidence>
<evidence type="ECO:0000313" key="3">
    <source>
        <dbReference type="EMBL" id="MET8437166.1"/>
    </source>
</evidence>
<dbReference type="Proteomes" id="UP001550044">
    <property type="component" value="Unassembled WGS sequence"/>
</dbReference>
<evidence type="ECO:0000256" key="1">
    <source>
        <dbReference type="ARBA" id="ARBA00006484"/>
    </source>
</evidence>
<keyword evidence="2 3" id="KW-0560">Oxidoreductase</keyword>
<evidence type="ECO:0000313" key="4">
    <source>
        <dbReference type="Proteomes" id="UP001550044"/>
    </source>
</evidence>
<dbReference type="EMBL" id="JBEXIP010000034">
    <property type="protein sequence ID" value="MET8437166.1"/>
    <property type="molecule type" value="Genomic_DNA"/>
</dbReference>
<dbReference type="InterPro" id="IPR002347">
    <property type="entry name" value="SDR_fam"/>
</dbReference>
<dbReference type="RefSeq" id="WP_356502126.1">
    <property type="nucleotide sequence ID" value="NZ_JBEXEF010000067.1"/>
</dbReference>
<sequence length="267" mass="27220">MTTSLHTNDSAPTAPGSRLAGRTAVITGSTSGIGAAIARTLAGEGAHVVLSGRQETSGQRVVEEIRQAGGRADFVTADLAGSYEQLRAFAVQATDALGGHVDILVNNAGIYPATPTEDLPDADLDAMLAVNIRAPHVLVAAMAPAMAERGSGVIVNIGSWMARVGSPYAAMYTATKAADEQLTRSWAAEYGPRGVRVNAVAPGATLTPGNEAARAELDAMTATTPAGVVVRPDDIAKGVLYLASDDAAMVHGITLYVDGGISATRLA</sequence>
<dbReference type="PRINTS" id="PR00081">
    <property type="entry name" value="GDHRDH"/>
</dbReference>
<dbReference type="PRINTS" id="PR00080">
    <property type="entry name" value="SDRFAMILY"/>
</dbReference>
<keyword evidence="4" id="KW-1185">Reference proteome</keyword>
<dbReference type="PANTHER" id="PTHR43639:SF1">
    <property type="entry name" value="SHORT-CHAIN DEHYDROGENASE_REDUCTASE FAMILY PROTEIN"/>
    <property type="match status" value="1"/>
</dbReference>
<organism evidence="3 4">
    <name type="scientific">Streptomyces sp. 900116325</name>
    <dbReference type="NCBI Taxonomy" id="3154295"/>
    <lineage>
        <taxon>Bacteria</taxon>
        <taxon>Bacillati</taxon>
        <taxon>Actinomycetota</taxon>
        <taxon>Actinomycetes</taxon>
        <taxon>Kitasatosporales</taxon>
        <taxon>Streptomycetaceae</taxon>
        <taxon>Streptomyces</taxon>
    </lineage>
</organism>
<comment type="similarity">
    <text evidence="1">Belongs to the short-chain dehydrogenases/reductases (SDR) family.</text>
</comment>
<dbReference type="EC" id="1.-.-.-" evidence="3"/>
<dbReference type="CDD" id="cd05233">
    <property type="entry name" value="SDR_c"/>
    <property type="match status" value="1"/>
</dbReference>
<protein>
    <submittedName>
        <fullName evidence="3">SDR family oxidoreductase</fullName>
        <ecNumber evidence="3">1.-.-.-</ecNumber>
    </submittedName>
</protein>
<dbReference type="Gene3D" id="3.40.50.720">
    <property type="entry name" value="NAD(P)-binding Rossmann-like Domain"/>
    <property type="match status" value="1"/>
</dbReference>
<dbReference type="GO" id="GO:0016491">
    <property type="term" value="F:oxidoreductase activity"/>
    <property type="evidence" value="ECO:0007669"/>
    <property type="project" value="UniProtKB-KW"/>
</dbReference>
<reference evidence="3 4" key="1">
    <citation type="submission" date="2024-06" db="EMBL/GenBank/DDBJ databases">
        <title>The Natural Products Discovery Center: Release of the First 8490 Sequenced Strains for Exploring Actinobacteria Biosynthetic Diversity.</title>
        <authorList>
            <person name="Kalkreuter E."/>
            <person name="Kautsar S.A."/>
            <person name="Yang D."/>
            <person name="Bader C.D."/>
            <person name="Teijaro C.N."/>
            <person name="Fluegel L."/>
            <person name="Davis C.M."/>
            <person name="Simpson J.R."/>
            <person name="Lauterbach L."/>
            <person name="Steele A.D."/>
            <person name="Gui C."/>
            <person name="Meng S."/>
            <person name="Li G."/>
            <person name="Viehrig K."/>
            <person name="Ye F."/>
            <person name="Su P."/>
            <person name="Kiefer A.F."/>
            <person name="Nichols A."/>
            <person name="Cepeda A.J."/>
            <person name="Yan W."/>
            <person name="Fan B."/>
            <person name="Jiang Y."/>
            <person name="Adhikari A."/>
            <person name="Zheng C.-J."/>
            <person name="Schuster L."/>
            <person name="Cowan T.M."/>
            <person name="Smanski M.J."/>
            <person name="Chevrette M.G."/>
            <person name="De Carvalho L.P.S."/>
            <person name="Shen B."/>
        </authorList>
    </citation>
    <scope>NUCLEOTIDE SEQUENCE [LARGE SCALE GENOMIC DNA]</scope>
    <source>
        <strain evidence="3 4">NPDC005137</strain>
    </source>
</reference>
<proteinExistence type="inferred from homology"/>
<gene>
    <name evidence="3" type="ORF">ABZV61_31280</name>
</gene>
<name>A0ABV2UH33_9ACTN</name>
<dbReference type="PROSITE" id="PS00061">
    <property type="entry name" value="ADH_SHORT"/>
    <property type="match status" value="1"/>
</dbReference>
<dbReference type="InterPro" id="IPR020904">
    <property type="entry name" value="Sc_DH/Rdtase_CS"/>
</dbReference>
<dbReference type="Pfam" id="PF13561">
    <property type="entry name" value="adh_short_C2"/>
    <property type="match status" value="1"/>
</dbReference>
<accession>A0ABV2UH33</accession>